<protein>
    <recommendedName>
        <fullName evidence="3">Prepilin-type N-terminal cleavage/methylation domain-containing protein</fullName>
    </recommendedName>
</protein>
<name>A0A382DX04_9ZZZZ</name>
<evidence type="ECO:0008006" key="3">
    <source>
        <dbReference type="Google" id="ProtNLM"/>
    </source>
</evidence>
<proteinExistence type="predicted"/>
<accession>A0A382DX04</accession>
<keyword evidence="1" id="KW-0472">Membrane</keyword>
<keyword evidence="1" id="KW-1133">Transmembrane helix</keyword>
<organism evidence="2">
    <name type="scientific">marine metagenome</name>
    <dbReference type="NCBI Taxonomy" id="408172"/>
    <lineage>
        <taxon>unclassified sequences</taxon>
        <taxon>metagenomes</taxon>
        <taxon>ecological metagenomes</taxon>
    </lineage>
</organism>
<gene>
    <name evidence="2" type="ORF">METZ01_LOCUS195792</name>
</gene>
<dbReference type="AlphaFoldDB" id="A0A382DX04"/>
<keyword evidence="1" id="KW-0812">Transmembrane</keyword>
<feature type="non-terminal residue" evidence="2">
    <location>
        <position position="57"/>
    </location>
</feature>
<reference evidence="2" key="1">
    <citation type="submission" date="2018-05" db="EMBL/GenBank/DDBJ databases">
        <authorList>
            <person name="Lanie J.A."/>
            <person name="Ng W.-L."/>
            <person name="Kazmierczak K.M."/>
            <person name="Andrzejewski T.M."/>
            <person name="Davidsen T.M."/>
            <person name="Wayne K.J."/>
            <person name="Tettelin H."/>
            <person name="Glass J.I."/>
            <person name="Rusch D."/>
            <person name="Podicherti R."/>
            <person name="Tsui H.-C.T."/>
            <person name="Winkler M.E."/>
        </authorList>
    </citation>
    <scope>NUCLEOTIDE SEQUENCE</scope>
</reference>
<dbReference type="EMBL" id="UINC01041535">
    <property type="protein sequence ID" value="SVB42938.1"/>
    <property type="molecule type" value="Genomic_DNA"/>
</dbReference>
<feature type="transmembrane region" description="Helical" evidence="1">
    <location>
        <begin position="12"/>
        <end position="37"/>
    </location>
</feature>
<evidence type="ECO:0000313" key="2">
    <source>
        <dbReference type="EMBL" id="SVB42938.1"/>
    </source>
</evidence>
<sequence>MVTSKKHIQAFTLVETVTALTVSAAVFLGILSIFTLLNNKFEAELVRGELVAYCNYA</sequence>
<evidence type="ECO:0000256" key="1">
    <source>
        <dbReference type="SAM" id="Phobius"/>
    </source>
</evidence>